<accession>A0A6A7BZT1</accession>
<dbReference type="AlphaFoldDB" id="A0A6A7BZT1"/>
<dbReference type="EMBL" id="MU005986">
    <property type="protein sequence ID" value="KAF2860008.1"/>
    <property type="molecule type" value="Genomic_DNA"/>
</dbReference>
<name>A0A6A7BZT1_9PEZI</name>
<gene>
    <name evidence="2" type="ORF">K470DRAFT_86609</name>
</gene>
<evidence type="ECO:0000313" key="3">
    <source>
        <dbReference type="Proteomes" id="UP000799421"/>
    </source>
</evidence>
<protein>
    <submittedName>
        <fullName evidence="2">Uncharacterized protein</fullName>
    </submittedName>
</protein>
<keyword evidence="3" id="KW-1185">Reference proteome</keyword>
<feature type="region of interest" description="Disordered" evidence="1">
    <location>
        <begin position="161"/>
        <end position="198"/>
    </location>
</feature>
<sequence>MSRDISALGFGSDIGPILFLQKHGSCNDWRNLRRHLQKYARCPRARRVQHESVLTSPDCGFTQTCIRCGECPRNRQHVRREYGLSSRQAYTAQTSSTIEVIDDITSSRSTKFSFRSLQGFASSGRELTGKLPRRSLLYRNFCCVEITPGLQSSLETSMDANNNARCRQPNHTSSQSQGLVNSPLAHRHASNPLTGVNGQSLFVDSSDTIETMESFRP</sequence>
<organism evidence="2 3">
    <name type="scientific">Piedraia hortae CBS 480.64</name>
    <dbReference type="NCBI Taxonomy" id="1314780"/>
    <lineage>
        <taxon>Eukaryota</taxon>
        <taxon>Fungi</taxon>
        <taxon>Dikarya</taxon>
        <taxon>Ascomycota</taxon>
        <taxon>Pezizomycotina</taxon>
        <taxon>Dothideomycetes</taxon>
        <taxon>Dothideomycetidae</taxon>
        <taxon>Capnodiales</taxon>
        <taxon>Piedraiaceae</taxon>
        <taxon>Piedraia</taxon>
    </lineage>
</organism>
<proteinExistence type="predicted"/>
<reference evidence="2" key="1">
    <citation type="journal article" date="2020" name="Stud. Mycol.">
        <title>101 Dothideomycetes genomes: a test case for predicting lifestyles and emergence of pathogens.</title>
        <authorList>
            <person name="Haridas S."/>
            <person name="Albert R."/>
            <person name="Binder M."/>
            <person name="Bloem J."/>
            <person name="Labutti K."/>
            <person name="Salamov A."/>
            <person name="Andreopoulos B."/>
            <person name="Baker S."/>
            <person name="Barry K."/>
            <person name="Bills G."/>
            <person name="Bluhm B."/>
            <person name="Cannon C."/>
            <person name="Castanera R."/>
            <person name="Culley D."/>
            <person name="Daum C."/>
            <person name="Ezra D."/>
            <person name="Gonzalez J."/>
            <person name="Henrissat B."/>
            <person name="Kuo A."/>
            <person name="Liang C."/>
            <person name="Lipzen A."/>
            <person name="Lutzoni F."/>
            <person name="Magnuson J."/>
            <person name="Mondo S."/>
            <person name="Nolan M."/>
            <person name="Ohm R."/>
            <person name="Pangilinan J."/>
            <person name="Park H.-J."/>
            <person name="Ramirez L."/>
            <person name="Alfaro M."/>
            <person name="Sun H."/>
            <person name="Tritt A."/>
            <person name="Yoshinaga Y."/>
            <person name="Zwiers L.-H."/>
            <person name="Turgeon B."/>
            <person name="Goodwin S."/>
            <person name="Spatafora J."/>
            <person name="Crous P."/>
            <person name="Grigoriev I."/>
        </authorList>
    </citation>
    <scope>NUCLEOTIDE SEQUENCE</scope>
    <source>
        <strain evidence="2">CBS 480.64</strain>
    </source>
</reference>
<feature type="compositionally biased region" description="Polar residues" evidence="1">
    <location>
        <begin position="161"/>
        <end position="180"/>
    </location>
</feature>
<evidence type="ECO:0000256" key="1">
    <source>
        <dbReference type="SAM" id="MobiDB-lite"/>
    </source>
</evidence>
<dbReference type="Proteomes" id="UP000799421">
    <property type="component" value="Unassembled WGS sequence"/>
</dbReference>
<evidence type="ECO:0000313" key="2">
    <source>
        <dbReference type="EMBL" id="KAF2860008.1"/>
    </source>
</evidence>